<dbReference type="KEGG" id="dpx:DAPPUDRAFT_233258"/>
<sequence>MGQSNNINFPCQIIVNLQDIDAFPRSNSLLPSLLQKTVNPSPSPLRVVWKLKRDC</sequence>
<reference evidence="1 2" key="1">
    <citation type="journal article" date="2011" name="Science">
        <title>The ecoresponsive genome of Daphnia pulex.</title>
        <authorList>
            <person name="Colbourne J.K."/>
            <person name="Pfrender M.E."/>
            <person name="Gilbert D."/>
            <person name="Thomas W.K."/>
            <person name="Tucker A."/>
            <person name="Oakley T.H."/>
            <person name="Tokishita S."/>
            <person name="Aerts A."/>
            <person name="Arnold G.J."/>
            <person name="Basu M.K."/>
            <person name="Bauer D.J."/>
            <person name="Caceres C.E."/>
            <person name="Carmel L."/>
            <person name="Casola C."/>
            <person name="Choi J.H."/>
            <person name="Detter J.C."/>
            <person name="Dong Q."/>
            <person name="Dusheyko S."/>
            <person name="Eads B.D."/>
            <person name="Frohlich T."/>
            <person name="Geiler-Samerotte K.A."/>
            <person name="Gerlach D."/>
            <person name="Hatcher P."/>
            <person name="Jogdeo S."/>
            <person name="Krijgsveld J."/>
            <person name="Kriventseva E.V."/>
            <person name="Kultz D."/>
            <person name="Laforsch C."/>
            <person name="Lindquist E."/>
            <person name="Lopez J."/>
            <person name="Manak J.R."/>
            <person name="Muller J."/>
            <person name="Pangilinan J."/>
            <person name="Patwardhan R.P."/>
            <person name="Pitluck S."/>
            <person name="Pritham E.J."/>
            <person name="Rechtsteiner A."/>
            <person name="Rho M."/>
            <person name="Rogozin I.B."/>
            <person name="Sakarya O."/>
            <person name="Salamov A."/>
            <person name="Schaack S."/>
            <person name="Shapiro H."/>
            <person name="Shiga Y."/>
            <person name="Skalitzky C."/>
            <person name="Smith Z."/>
            <person name="Souvorov A."/>
            <person name="Sung W."/>
            <person name="Tang Z."/>
            <person name="Tsuchiya D."/>
            <person name="Tu H."/>
            <person name="Vos H."/>
            <person name="Wang M."/>
            <person name="Wolf Y.I."/>
            <person name="Yamagata H."/>
            <person name="Yamada T."/>
            <person name="Ye Y."/>
            <person name="Shaw J.R."/>
            <person name="Andrews J."/>
            <person name="Crease T.J."/>
            <person name="Tang H."/>
            <person name="Lucas S.M."/>
            <person name="Robertson H.M."/>
            <person name="Bork P."/>
            <person name="Koonin E.V."/>
            <person name="Zdobnov E.M."/>
            <person name="Grigoriev I.V."/>
            <person name="Lynch M."/>
            <person name="Boore J.L."/>
        </authorList>
    </citation>
    <scope>NUCLEOTIDE SEQUENCE [LARGE SCALE GENOMIC DNA]</scope>
</reference>
<name>E9FTM3_DAPPU</name>
<accession>E9FTM3</accession>
<dbReference type="EMBL" id="GL732524">
    <property type="protein sequence ID" value="EFX89388.1"/>
    <property type="molecule type" value="Genomic_DNA"/>
</dbReference>
<keyword evidence="2" id="KW-1185">Reference proteome</keyword>
<proteinExistence type="predicted"/>
<dbReference type="Proteomes" id="UP000000305">
    <property type="component" value="Unassembled WGS sequence"/>
</dbReference>
<dbReference type="AlphaFoldDB" id="E9FTM3"/>
<evidence type="ECO:0000313" key="2">
    <source>
        <dbReference type="Proteomes" id="UP000000305"/>
    </source>
</evidence>
<evidence type="ECO:0000313" key="1">
    <source>
        <dbReference type="EMBL" id="EFX89388.1"/>
    </source>
</evidence>
<gene>
    <name evidence="1" type="ORF">DAPPUDRAFT_233258</name>
</gene>
<dbReference type="HOGENOM" id="CLU_3034472_0_0_1"/>
<dbReference type="InParanoid" id="E9FTM3"/>
<organism evidence="1 2">
    <name type="scientific">Daphnia pulex</name>
    <name type="common">Water flea</name>
    <dbReference type="NCBI Taxonomy" id="6669"/>
    <lineage>
        <taxon>Eukaryota</taxon>
        <taxon>Metazoa</taxon>
        <taxon>Ecdysozoa</taxon>
        <taxon>Arthropoda</taxon>
        <taxon>Crustacea</taxon>
        <taxon>Branchiopoda</taxon>
        <taxon>Diplostraca</taxon>
        <taxon>Cladocera</taxon>
        <taxon>Anomopoda</taxon>
        <taxon>Daphniidae</taxon>
        <taxon>Daphnia</taxon>
    </lineage>
</organism>
<protein>
    <submittedName>
        <fullName evidence="1">Uncharacterized protein</fullName>
    </submittedName>
</protein>